<dbReference type="SMART" id="SM00331">
    <property type="entry name" value="PP2C_SIG"/>
    <property type="match status" value="1"/>
</dbReference>
<dbReference type="PANTHER" id="PTHR43156:SF2">
    <property type="entry name" value="STAGE II SPORULATION PROTEIN E"/>
    <property type="match status" value="1"/>
</dbReference>
<dbReference type="Pfam" id="PF07228">
    <property type="entry name" value="SpoIIE"/>
    <property type="match status" value="1"/>
</dbReference>
<dbReference type="InterPro" id="IPR052016">
    <property type="entry name" value="Bact_Sigma-Reg"/>
</dbReference>
<keyword evidence="1" id="KW-0378">Hydrolase</keyword>
<accession>A0A7Y6DXN3</accession>
<protein>
    <submittedName>
        <fullName evidence="3">Serine/threonine-protein phosphatase</fullName>
    </submittedName>
</protein>
<dbReference type="AlphaFoldDB" id="A0A7Y6DXN3"/>
<gene>
    <name evidence="3" type="ORF">HP550_15765</name>
</gene>
<dbReference type="GO" id="GO:0016791">
    <property type="term" value="F:phosphatase activity"/>
    <property type="evidence" value="ECO:0007669"/>
    <property type="project" value="TreeGrafter"/>
</dbReference>
<evidence type="ECO:0000259" key="2">
    <source>
        <dbReference type="SMART" id="SM00331"/>
    </source>
</evidence>
<keyword evidence="4" id="KW-1185">Reference proteome</keyword>
<dbReference type="Proteomes" id="UP000565724">
    <property type="component" value="Unassembled WGS sequence"/>
</dbReference>
<dbReference type="InterPro" id="IPR001932">
    <property type="entry name" value="PPM-type_phosphatase-like_dom"/>
</dbReference>
<dbReference type="RefSeq" id="WP_175348632.1">
    <property type="nucleotide sequence ID" value="NZ_JABMCI010000068.1"/>
</dbReference>
<evidence type="ECO:0000313" key="4">
    <source>
        <dbReference type="Proteomes" id="UP000565724"/>
    </source>
</evidence>
<evidence type="ECO:0000256" key="1">
    <source>
        <dbReference type="ARBA" id="ARBA00022801"/>
    </source>
</evidence>
<reference evidence="3 4" key="1">
    <citation type="submission" date="2020-05" db="EMBL/GenBank/DDBJ databases">
        <title>Genome Sequencing of Type Strains.</title>
        <authorList>
            <person name="Lemaire J.F."/>
            <person name="Inderbitzin P."/>
            <person name="Gregorio O.A."/>
            <person name="Collins S.B."/>
            <person name="Wespe N."/>
            <person name="Knight-Connoni V."/>
        </authorList>
    </citation>
    <scope>NUCLEOTIDE SEQUENCE [LARGE SCALE GENOMIC DNA]</scope>
    <source>
        <strain evidence="3 4">ATCC 25174</strain>
    </source>
</reference>
<dbReference type="InterPro" id="IPR036457">
    <property type="entry name" value="PPM-type-like_dom_sf"/>
</dbReference>
<dbReference type="Gene3D" id="3.60.40.10">
    <property type="entry name" value="PPM-type phosphatase domain"/>
    <property type="match status" value="1"/>
</dbReference>
<dbReference type="SUPFAM" id="SSF81606">
    <property type="entry name" value="PP2C-like"/>
    <property type="match status" value="1"/>
</dbReference>
<dbReference type="EMBL" id="JABMCI010000068">
    <property type="protein sequence ID" value="NUU18711.1"/>
    <property type="molecule type" value="Genomic_DNA"/>
</dbReference>
<feature type="domain" description="PPM-type phosphatase" evidence="2">
    <location>
        <begin position="176"/>
        <end position="393"/>
    </location>
</feature>
<proteinExistence type="predicted"/>
<organism evidence="3 4">
    <name type="scientific">Cellulomonas humilata</name>
    <dbReference type="NCBI Taxonomy" id="144055"/>
    <lineage>
        <taxon>Bacteria</taxon>
        <taxon>Bacillati</taxon>
        <taxon>Actinomycetota</taxon>
        <taxon>Actinomycetes</taxon>
        <taxon>Micrococcales</taxon>
        <taxon>Cellulomonadaceae</taxon>
        <taxon>Cellulomonas</taxon>
    </lineage>
</organism>
<name>A0A7Y6DXN3_9CELL</name>
<comment type="caution">
    <text evidence="3">The sequence shown here is derived from an EMBL/GenBank/DDBJ whole genome shotgun (WGS) entry which is preliminary data.</text>
</comment>
<dbReference type="PANTHER" id="PTHR43156">
    <property type="entry name" value="STAGE II SPORULATION PROTEIN E-RELATED"/>
    <property type="match status" value="1"/>
</dbReference>
<evidence type="ECO:0000313" key="3">
    <source>
        <dbReference type="EMBL" id="NUU18711.1"/>
    </source>
</evidence>
<sequence>MTVTPRVDISALLTAVEDVSPADAMSVASDVLRRTLGVQSATFLIADAAGSTLVDLADTDGRFDLDGTDPGRAWREQRTVHDGNGWSYTPVTVRGDALGVLAVQLPARDADAPDDANRTQDTTAGQLAAVAHALGYVLIANQRHTDRYETAMRSVEFTLAREIQRRLLPPGFVCEGGSFTIAGWLEPSASAAGDTFDYVASPDRLTASLTDAAGHDLGAAMVATLTVNALRNARRRGAGIAEQADAANAALLEHDGVRNLVTGILLEMDLRSSGGEHRPDDRTVARIINAGHPGALLLHEGDVTTVAPANNPLLGLREHEYQVQEIELSPGDRLLLMTDGMFERSAASFDLPGALRDTADQHTRSVAQGISRIFLETVGNEIQDDAALLLLEWHGGTTGRTTRRGADREQQ</sequence>